<dbReference type="InterPro" id="IPR036388">
    <property type="entry name" value="WH-like_DNA-bd_sf"/>
</dbReference>
<dbReference type="EMBL" id="JBHDIY010000002">
    <property type="protein sequence ID" value="MFL4468799.1"/>
    <property type="molecule type" value="Genomic_DNA"/>
</dbReference>
<dbReference type="PANTHER" id="PTHR30136">
    <property type="entry name" value="HELIX-TURN-HELIX TRANSCRIPTIONAL REGULATOR, ICLR FAMILY"/>
    <property type="match status" value="1"/>
</dbReference>
<dbReference type="InterPro" id="IPR050707">
    <property type="entry name" value="HTH_MetabolicPath_Reg"/>
</dbReference>
<dbReference type="SMART" id="SM00346">
    <property type="entry name" value="HTH_ICLR"/>
    <property type="match status" value="1"/>
</dbReference>
<gene>
    <name evidence="2" type="ORF">ACERZ8_02505</name>
</gene>
<evidence type="ECO:0000313" key="2">
    <source>
        <dbReference type="EMBL" id="MFL4468799.1"/>
    </source>
</evidence>
<dbReference type="Gene3D" id="1.10.10.10">
    <property type="entry name" value="Winged helix-like DNA-binding domain superfamily/Winged helix DNA-binding domain"/>
    <property type="match status" value="1"/>
</dbReference>
<dbReference type="InterPro" id="IPR036390">
    <property type="entry name" value="WH_DNA-bd_sf"/>
</dbReference>
<sequence>MSTVAKALGLLDLFSDTHPRLGLSDVQRLTGRDKATVHRHLVALEQVGFLEQDKETRAYRLGPALTRLAGMRSRTVPEVEMVRTVIDALSRTAGELVHISRLQGSRPSRCLPRGTSRPSGARQL</sequence>
<name>A0ABW8URU7_9RHOB</name>
<dbReference type="PROSITE" id="PS51077">
    <property type="entry name" value="HTH_ICLR"/>
    <property type="match status" value="1"/>
</dbReference>
<dbReference type="RefSeq" id="WP_407590542.1">
    <property type="nucleotide sequence ID" value="NZ_JBHDIY010000002.1"/>
</dbReference>
<proteinExistence type="predicted"/>
<feature type="domain" description="HTH iclR-type" evidence="1">
    <location>
        <begin position="1"/>
        <end position="63"/>
    </location>
</feature>
<keyword evidence="3" id="KW-1185">Reference proteome</keyword>
<dbReference type="SUPFAM" id="SSF46785">
    <property type="entry name" value="Winged helix' DNA-binding domain"/>
    <property type="match status" value="1"/>
</dbReference>
<dbReference type="InterPro" id="IPR005471">
    <property type="entry name" value="Tscrpt_reg_IclR_N"/>
</dbReference>
<accession>A0ABW8URU7</accession>
<evidence type="ECO:0000259" key="1">
    <source>
        <dbReference type="PROSITE" id="PS51077"/>
    </source>
</evidence>
<dbReference type="Pfam" id="PF09339">
    <property type="entry name" value="HTH_IclR"/>
    <property type="match status" value="1"/>
</dbReference>
<reference evidence="2 3" key="1">
    <citation type="submission" date="2024-08" db="EMBL/GenBank/DDBJ databases">
        <title>Tateyamaria sp. nov., isolated from marine algae.</title>
        <authorList>
            <person name="Choi B.J."/>
            <person name="Kim J.M."/>
            <person name="Lee J.K."/>
            <person name="Choi D.G."/>
            <person name="Bayburt H."/>
            <person name="Baek J.H."/>
            <person name="Han D.M."/>
            <person name="Jeon C.O."/>
        </authorList>
    </citation>
    <scope>NUCLEOTIDE SEQUENCE [LARGE SCALE GENOMIC DNA]</scope>
    <source>
        <strain evidence="2 3">KMU-156</strain>
    </source>
</reference>
<evidence type="ECO:0000313" key="3">
    <source>
        <dbReference type="Proteomes" id="UP001627408"/>
    </source>
</evidence>
<comment type="caution">
    <text evidence="2">The sequence shown here is derived from an EMBL/GenBank/DDBJ whole genome shotgun (WGS) entry which is preliminary data.</text>
</comment>
<dbReference type="Proteomes" id="UP001627408">
    <property type="component" value="Unassembled WGS sequence"/>
</dbReference>
<dbReference type="PANTHER" id="PTHR30136:SF35">
    <property type="entry name" value="HTH-TYPE TRANSCRIPTIONAL REGULATOR RV1719"/>
    <property type="match status" value="1"/>
</dbReference>
<organism evidence="2 3">
    <name type="scientific">Tateyamaria armeniaca</name>
    <dbReference type="NCBI Taxonomy" id="2518930"/>
    <lineage>
        <taxon>Bacteria</taxon>
        <taxon>Pseudomonadati</taxon>
        <taxon>Pseudomonadota</taxon>
        <taxon>Alphaproteobacteria</taxon>
        <taxon>Rhodobacterales</taxon>
        <taxon>Roseobacteraceae</taxon>
        <taxon>Tateyamaria</taxon>
    </lineage>
</organism>
<protein>
    <submittedName>
        <fullName evidence="2">Helix-turn-helix domain-containing protein</fullName>
    </submittedName>
</protein>